<comment type="similarity">
    <text evidence="6">Belongs to the RSE1 family.</text>
</comment>
<evidence type="ECO:0000313" key="10">
    <source>
        <dbReference type="EMBL" id="GFZ14867.1"/>
    </source>
</evidence>
<dbReference type="GO" id="GO:0005681">
    <property type="term" value="C:spliceosomal complex"/>
    <property type="evidence" value="ECO:0007669"/>
    <property type="project" value="UniProtKB-KW"/>
</dbReference>
<comment type="caution">
    <text evidence="10">The sequence shown here is derived from an EMBL/GenBank/DDBJ whole genome shotgun (WGS) entry which is preliminary data.</text>
</comment>
<feature type="domain" description="RSE1/DDB1/CPSF1 C-terminal" evidence="7">
    <location>
        <begin position="640"/>
        <end position="742"/>
    </location>
</feature>
<evidence type="ECO:0000313" key="11">
    <source>
        <dbReference type="Proteomes" id="UP000585474"/>
    </source>
</evidence>
<dbReference type="Gene3D" id="2.130.10.10">
    <property type="entry name" value="YVTN repeat-like/Quinoprotein amine dehydrogenase"/>
    <property type="match status" value="4"/>
</dbReference>
<dbReference type="Pfam" id="PF03178">
    <property type="entry name" value="CPSF_A"/>
    <property type="match status" value="1"/>
</dbReference>
<evidence type="ECO:0000259" key="9">
    <source>
        <dbReference type="Pfam" id="PF23726"/>
    </source>
</evidence>
<evidence type="ECO:0000256" key="5">
    <source>
        <dbReference type="ARBA" id="ARBA00023242"/>
    </source>
</evidence>
<evidence type="ECO:0000256" key="3">
    <source>
        <dbReference type="ARBA" id="ARBA00022728"/>
    </source>
</evidence>
<evidence type="ECO:0000256" key="6">
    <source>
        <dbReference type="ARBA" id="ARBA00038266"/>
    </source>
</evidence>
<accession>A0A7J0GVJ0</accession>
<feature type="domain" description="RSE1/DDB1/CPSF1 first beta-propeller" evidence="8">
    <location>
        <begin position="229"/>
        <end position="276"/>
    </location>
</feature>
<feature type="domain" description="RSE1/DDB1/CPSF1 first beta-propeller" evidence="8">
    <location>
        <begin position="14"/>
        <end position="185"/>
    </location>
</feature>
<dbReference type="PANTHER" id="PTHR10644">
    <property type="entry name" value="DNA REPAIR/RNA PROCESSING CPSF FAMILY"/>
    <property type="match status" value="1"/>
</dbReference>
<dbReference type="GO" id="GO:0003676">
    <property type="term" value="F:nucleic acid binding"/>
    <property type="evidence" value="ECO:0007669"/>
    <property type="project" value="InterPro"/>
</dbReference>
<dbReference type="GO" id="GO:0008380">
    <property type="term" value="P:RNA splicing"/>
    <property type="evidence" value="ECO:0007669"/>
    <property type="project" value="UniProtKB-KW"/>
</dbReference>
<organism evidence="10 11">
    <name type="scientific">Actinidia rufa</name>
    <dbReference type="NCBI Taxonomy" id="165716"/>
    <lineage>
        <taxon>Eukaryota</taxon>
        <taxon>Viridiplantae</taxon>
        <taxon>Streptophyta</taxon>
        <taxon>Embryophyta</taxon>
        <taxon>Tracheophyta</taxon>
        <taxon>Spermatophyta</taxon>
        <taxon>Magnoliopsida</taxon>
        <taxon>eudicotyledons</taxon>
        <taxon>Gunneridae</taxon>
        <taxon>Pentapetalae</taxon>
        <taxon>asterids</taxon>
        <taxon>Ericales</taxon>
        <taxon>Actinidiaceae</taxon>
        <taxon>Actinidia</taxon>
    </lineage>
</organism>
<evidence type="ECO:0000256" key="2">
    <source>
        <dbReference type="ARBA" id="ARBA00022664"/>
    </source>
</evidence>
<reference evidence="10 11" key="1">
    <citation type="submission" date="2019-07" db="EMBL/GenBank/DDBJ databases">
        <title>De Novo Assembly of kiwifruit Actinidia rufa.</title>
        <authorList>
            <person name="Sugita-Konishi S."/>
            <person name="Sato K."/>
            <person name="Mori E."/>
            <person name="Abe Y."/>
            <person name="Kisaki G."/>
            <person name="Hamano K."/>
            <person name="Suezawa K."/>
            <person name="Otani M."/>
            <person name="Fukuda T."/>
            <person name="Manabe T."/>
            <person name="Gomi K."/>
            <person name="Tabuchi M."/>
            <person name="Akimitsu K."/>
            <person name="Kataoka I."/>
        </authorList>
    </citation>
    <scope>NUCLEOTIDE SEQUENCE [LARGE SCALE GENOMIC DNA]</scope>
    <source>
        <strain evidence="11">cv. Fuchu</strain>
    </source>
</reference>
<dbReference type="InterPro" id="IPR058543">
    <property type="entry name" value="Beta-prop_RSE1/DDB1/CPSF1_2nd"/>
</dbReference>
<evidence type="ECO:0000259" key="8">
    <source>
        <dbReference type="Pfam" id="PF10433"/>
    </source>
</evidence>
<dbReference type="InterPro" id="IPR018846">
    <property type="entry name" value="Beta-prop_RSE1/DDB1/CPSF1_1st"/>
</dbReference>
<dbReference type="Pfam" id="PF10433">
    <property type="entry name" value="Beta-prop_RSE1_1st"/>
    <property type="match status" value="2"/>
</dbReference>
<keyword evidence="4" id="KW-0508">mRNA splicing</keyword>
<evidence type="ECO:0000259" key="7">
    <source>
        <dbReference type="Pfam" id="PF03178"/>
    </source>
</evidence>
<dbReference type="FunFam" id="2.130.10.10:FF:000031">
    <property type="entry name" value="Splicing factor 3b subunit 3"/>
    <property type="match status" value="1"/>
</dbReference>
<gene>
    <name evidence="10" type="ORF">Acr_24g0010570</name>
</gene>
<keyword evidence="5" id="KW-0539">Nucleus</keyword>
<dbReference type="InterPro" id="IPR004871">
    <property type="entry name" value="RSE1/DDB1/CPSF1_C"/>
</dbReference>
<dbReference type="OrthoDB" id="436637at2759"/>
<keyword evidence="11" id="KW-1185">Reference proteome</keyword>
<dbReference type="Proteomes" id="UP000585474">
    <property type="component" value="Unassembled WGS sequence"/>
</dbReference>
<protein>
    <submittedName>
        <fullName evidence="10">Cleavage and polyadenylation specificity factor (CPSF) A subunit protein</fullName>
    </submittedName>
</protein>
<proteinExistence type="inferred from homology"/>
<dbReference type="GO" id="GO:0006397">
    <property type="term" value="P:mRNA processing"/>
    <property type="evidence" value="ECO:0007669"/>
    <property type="project" value="UniProtKB-KW"/>
</dbReference>
<dbReference type="SUPFAM" id="SSF101898">
    <property type="entry name" value="NHL repeat"/>
    <property type="match status" value="1"/>
</dbReference>
<evidence type="ECO:0000256" key="1">
    <source>
        <dbReference type="ARBA" id="ARBA00004123"/>
    </source>
</evidence>
<dbReference type="InterPro" id="IPR050358">
    <property type="entry name" value="RSE1/DDB1/CFT1"/>
</dbReference>
<dbReference type="EMBL" id="BJWL01000024">
    <property type="protein sequence ID" value="GFZ14867.1"/>
    <property type="molecule type" value="Genomic_DNA"/>
</dbReference>
<dbReference type="InterPro" id="IPR015943">
    <property type="entry name" value="WD40/YVTN_repeat-like_dom_sf"/>
</dbReference>
<dbReference type="Pfam" id="PF23726">
    <property type="entry name" value="Beta-prop_RSE1_2nd"/>
    <property type="match status" value="1"/>
</dbReference>
<sequence>MHLYILTLQQATGIVSAINGNFAGGKTQGIAVARGKVLELLGSDDNGKIQTLISVEIFGAIRSLAQFRLTGAQKDYIVVGSDSGRIVILEYNKEKNVFEKVHQETFGKSGCRRIVPGQYLAVDPKGHAEMIAACEKQKLVYVLNRDTAARLTISSPLEAHKSHSICYWACGVDCGFDNPVFATIEKWSEQVDNAANMLVTVPGGGDGPSGVLVCAENFVMYKNQGHPDELTIKYFDTIPVTSSLCVLKSGFLFAAAEFGNHALYQFQAIGDEPDVESSSSTLMETEEGFQPLFFQPRRLRNLVRIDQGESLMPIMDMKVNNLFEEETPQIFTLCGRGPRSSLRILRPGLALSEMAVSQLPGVPSAVWTVKKNVNDEFDAYIVVSFANATLVLSIGETVEEVSDIGFLDTTPSLTVSLIGDDSLMQVHPSGIWHLREDGHVNEWRTPGKRTIFKVGSNRLQVVIALSGGELIYFEVDMTGQLMERSPFPAAGSYDNCIRILSLDPDDCMQVLSLQSVSSPPESLLFLEVQASVGGEDGADHPASLFLNAGLQNGALFRTVVDMVTGQLSDARSLFLGLRAPKLFSVLVRGRRAMLCLSSRPWLGYIHQEQMENGGDDEDKEDPLSDEQYGYPKVESDKWVSCIRVLDPRTANTTCLLELQDNEAAFSICTVNFNDKEYGTLLAVGTAKGLQFLPKRSLATGYIHVYRFVEEGRSLELVHKTQVDGVPLALCQFQGRLLAGVGSVTI</sequence>
<comment type="subcellular location">
    <subcellularLocation>
        <location evidence="1">Nucleus</location>
    </subcellularLocation>
</comment>
<keyword evidence="2" id="KW-0507">mRNA processing</keyword>
<evidence type="ECO:0000256" key="4">
    <source>
        <dbReference type="ARBA" id="ARBA00023187"/>
    </source>
</evidence>
<feature type="domain" description="RSE1/DDB1/CPSF1 second beta-propeller" evidence="9">
    <location>
        <begin position="352"/>
        <end position="607"/>
    </location>
</feature>
<dbReference type="AlphaFoldDB" id="A0A7J0GVJ0"/>
<keyword evidence="3" id="KW-0747">Spliceosome</keyword>
<name>A0A7J0GVJ0_9ERIC</name>